<dbReference type="Pfam" id="PF06271">
    <property type="entry name" value="RDD"/>
    <property type="match status" value="1"/>
</dbReference>
<evidence type="ECO:0000313" key="7">
    <source>
        <dbReference type="EMBL" id="MCY6960563.1"/>
    </source>
</evidence>
<feature type="transmembrane region" description="Helical" evidence="5">
    <location>
        <begin position="56"/>
        <end position="78"/>
    </location>
</feature>
<sequence>MLDQNKEEDSINEVMKDDYNLEDEDMMLQNEACSNNDKITLADTIKSNLIDVVSTGIMAIAALFIFDVLLRAIAGYYVTDRAGMLLIFYVITSLIYTSIMEYKKGNTIGKRAVNIRLRK</sequence>
<reference evidence="7" key="1">
    <citation type="submission" date="2022-12" db="EMBL/GenBank/DDBJ databases">
        <title>Clostridium sp. nov., isolated from industrial wastewater.</title>
        <authorList>
            <person name="Jiayan W."/>
        </authorList>
    </citation>
    <scope>NUCLEOTIDE SEQUENCE</scope>
    <source>
        <strain evidence="7">ZC22-4</strain>
    </source>
</reference>
<dbReference type="EMBL" id="JAPQFJ010000033">
    <property type="protein sequence ID" value="MCY6960563.1"/>
    <property type="molecule type" value="Genomic_DNA"/>
</dbReference>
<gene>
    <name evidence="7" type="ORF">OW729_18365</name>
</gene>
<accession>A0ABT4DEE9</accession>
<protein>
    <submittedName>
        <fullName evidence="7">RDD family protein</fullName>
    </submittedName>
</protein>
<evidence type="ECO:0000313" key="8">
    <source>
        <dbReference type="Proteomes" id="UP001144612"/>
    </source>
</evidence>
<dbReference type="InterPro" id="IPR010432">
    <property type="entry name" value="RDD"/>
</dbReference>
<comment type="caution">
    <text evidence="7">The sequence shown here is derived from an EMBL/GenBank/DDBJ whole genome shotgun (WGS) entry which is preliminary data.</text>
</comment>
<keyword evidence="4 5" id="KW-0472">Membrane</keyword>
<name>A0ABT4DEE9_9CLOT</name>
<evidence type="ECO:0000256" key="5">
    <source>
        <dbReference type="SAM" id="Phobius"/>
    </source>
</evidence>
<keyword evidence="2 5" id="KW-0812">Transmembrane</keyword>
<comment type="subcellular location">
    <subcellularLocation>
        <location evidence="1">Membrane</location>
        <topology evidence="1">Multi-pass membrane protein</topology>
    </subcellularLocation>
</comment>
<organism evidence="7 8">
    <name type="scientific">Clostridium brassicae</name>
    <dbReference type="NCBI Taxonomy" id="2999072"/>
    <lineage>
        <taxon>Bacteria</taxon>
        <taxon>Bacillati</taxon>
        <taxon>Bacillota</taxon>
        <taxon>Clostridia</taxon>
        <taxon>Eubacteriales</taxon>
        <taxon>Clostridiaceae</taxon>
        <taxon>Clostridium</taxon>
    </lineage>
</organism>
<dbReference type="Proteomes" id="UP001144612">
    <property type="component" value="Unassembled WGS sequence"/>
</dbReference>
<evidence type="ECO:0000259" key="6">
    <source>
        <dbReference type="Pfam" id="PF06271"/>
    </source>
</evidence>
<keyword evidence="8" id="KW-1185">Reference proteome</keyword>
<feature type="transmembrane region" description="Helical" evidence="5">
    <location>
        <begin position="84"/>
        <end position="102"/>
    </location>
</feature>
<evidence type="ECO:0000256" key="4">
    <source>
        <dbReference type="ARBA" id="ARBA00023136"/>
    </source>
</evidence>
<keyword evidence="3 5" id="KW-1133">Transmembrane helix</keyword>
<feature type="domain" description="RDD" evidence="6">
    <location>
        <begin position="50"/>
        <end position="118"/>
    </location>
</feature>
<proteinExistence type="predicted"/>
<evidence type="ECO:0000256" key="3">
    <source>
        <dbReference type="ARBA" id="ARBA00022989"/>
    </source>
</evidence>
<dbReference type="RefSeq" id="WP_268062997.1">
    <property type="nucleotide sequence ID" value="NZ_JAPQFJ010000033.1"/>
</dbReference>
<evidence type="ECO:0000256" key="1">
    <source>
        <dbReference type="ARBA" id="ARBA00004141"/>
    </source>
</evidence>
<evidence type="ECO:0000256" key="2">
    <source>
        <dbReference type="ARBA" id="ARBA00022692"/>
    </source>
</evidence>